<dbReference type="EMBL" id="SNRW01001835">
    <property type="protein sequence ID" value="KAA6394842.1"/>
    <property type="molecule type" value="Genomic_DNA"/>
</dbReference>
<evidence type="ECO:0000256" key="4">
    <source>
        <dbReference type="ARBA" id="ARBA00022490"/>
    </source>
</evidence>
<dbReference type="EC" id="2.1.1.77" evidence="3"/>
<dbReference type="PROSITE" id="PS01279">
    <property type="entry name" value="PCMT"/>
    <property type="match status" value="1"/>
</dbReference>
<name>A0A5J4WJZ8_9EUKA</name>
<evidence type="ECO:0000313" key="9">
    <source>
        <dbReference type="Proteomes" id="UP000324800"/>
    </source>
</evidence>
<comment type="caution">
    <text evidence="8">The sequence shown here is derived from an EMBL/GenBank/DDBJ whole genome shotgun (WGS) entry which is preliminary data.</text>
</comment>
<comment type="similarity">
    <text evidence="2">Belongs to the methyltransferase superfamily. L-isoaspartyl/D-aspartyl protein methyltransferase family.</text>
</comment>
<dbReference type="NCBIfam" id="TIGR00080">
    <property type="entry name" value="pimt"/>
    <property type="match status" value="1"/>
</dbReference>
<dbReference type="Proteomes" id="UP000324800">
    <property type="component" value="Unassembled WGS sequence"/>
</dbReference>
<dbReference type="GO" id="GO:0004719">
    <property type="term" value="F:protein-L-isoaspartate (D-aspartate) O-methyltransferase activity"/>
    <property type="evidence" value="ECO:0007669"/>
    <property type="project" value="UniProtKB-EC"/>
</dbReference>
<evidence type="ECO:0000256" key="6">
    <source>
        <dbReference type="ARBA" id="ARBA00022679"/>
    </source>
</evidence>
<evidence type="ECO:0000256" key="2">
    <source>
        <dbReference type="ARBA" id="ARBA00005369"/>
    </source>
</evidence>
<sequence>MCLFCGMGTEREVIEREVVERGVKIKIHVYKSNDEIVDGLLSRRIVHEEAVRDAMVGIDRGLFVRQDQSQWSYEDRALPLGHNATISAPHIHALGLRVMYLGLKDRNNMKILDVGSGSGYMTFCLAQLFKNQCETVIGIDHIKELIETSQKIGESGSQLIKDLFKSRRVRFVIGDGFEGLQNEAPFDGIYIGAAVEKVPQQLINQLKEGGILVVAVGPAGGNHVLTCFKKEKNIQDEQNYSQQTIKVVRMIPLCKENEQRSGYIQKLHGVPKEEFVNSLQRFEVHPFIVNTSDEQGFHLKWEEHKIRLFYQQFEHFQSFIKNEITIQQQTEIAIPQQTEIAIPQQTEIAIPQQTEIAIPQQTEIAIPQQTEMKVPDEYNVINGLLGLEPDILLDLFSEIDEMTDLKQLIGTNKKIFELKNHQRFHKAIVYAVCELENSCPTQVRLERNDKIFQKRIFRKTVIEQGIFRKAVVLKQSEFFCILLNMVLNTGIHSLTGKFENSTYDQRAIGVLRASYRVPYPCWIRNEPHCQNMLYFSGYNGNIRFQRESTEGNGAFNDEQPVTMELNCDAGTLHFFVDGVQQPVFVRGINEPLKFWFHLYSTNASFTIISLKRLDVATAGDIPNSKAVQWCRRES</sequence>
<dbReference type="PANTHER" id="PTHR11579:SF0">
    <property type="entry name" value="PROTEIN-L-ISOASPARTATE(D-ASPARTATE) O-METHYLTRANSFERASE"/>
    <property type="match status" value="1"/>
</dbReference>
<dbReference type="PANTHER" id="PTHR11579">
    <property type="entry name" value="PROTEIN-L-ISOASPARTATE O-METHYLTRANSFERASE"/>
    <property type="match status" value="1"/>
</dbReference>
<keyword evidence="5" id="KW-0489">Methyltransferase</keyword>
<evidence type="ECO:0000313" key="8">
    <source>
        <dbReference type="EMBL" id="KAA6394842.1"/>
    </source>
</evidence>
<keyword evidence="4" id="KW-0963">Cytoplasm</keyword>
<keyword evidence="6" id="KW-0808">Transferase</keyword>
<keyword evidence="7" id="KW-0949">S-adenosyl-L-methionine</keyword>
<dbReference type="Gene3D" id="3.40.50.150">
    <property type="entry name" value="Vaccinia Virus protein VP39"/>
    <property type="match status" value="1"/>
</dbReference>
<dbReference type="AlphaFoldDB" id="A0A5J4WJZ8"/>
<organism evidence="8 9">
    <name type="scientific">Streblomastix strix</name>
    <dbReference type="NCBI Taxonomy" id="222440"/>
    <lineage>
        <taxon>Eukaryota</taxon>
        <taxon>Metamonada</taxon>
        <taxon>Preaxostyla</taxon>
        <taxon>Oxymonadida</taxon>
        <taxon>Streblomastigidae</taxon>
        <taxon>Streblomastix</taxon>
    </lineage>
</organism>
<dbReference type="OrthoDB" id="73890at2759"/>
<evidence type="ECO:0000256" key="7">
    <source>
        <dbReference type="ARBA" id="ARBA00022691"/>
    </source>
</evidence>
<dbReference type="Gene3D" id="2.60.120.920">
    <property type="match status" value="1"/>
</dbReference>
<dbReference type="InterPro" id="IPR029063">
    <property type="entry name" value="SAM-dependent_MTases_sf"/>
</dbReference>
<reference evidence="8 9" key="1">
    <citation type="submission" date="2019-03" db="EMBL/GenBank/DDBJ databases">
        <title>Single cell metagenomics reveals metabolic interactions within the superorganism composed of flagellate Streblomastix strix and complex community of Bacteroidetes bacteria on its surface.</title>
        <authorList>
            <person name="Treitli S.C."/>
            <person name="Kolisko M."/>
            <person name="Husnik F."/>
            <person name="Keeling P."/>
            <person name="Hampl V."/>
        </authorList>
    </citation>
    <scope>NUCLEOTIDE SEQUENCE [LARGE SCALE GENOMIC DNA]</scope>
    <source>
        <strain evidence="8">ST1C</strain>
    </source>
</reference>
<dbReference type="Pfam" id="PF01135">
    <property type="entry name" value="PCMT"/>
    <property type="match status" value="1"/>
</dbReference>
<dbReference type="InterPro" id="IPR043136">
    <property type="entry name" value="B30.2/SPRY_sf"/>
</dbReference>
<dbReference type="SUPFAM" id="SSF53335">
    <property type="entry name" value="S-adenosyl-L-methionine-dependent methyltransferases"/>
    <property type="match status" value="1"/>
</dbReference>
<gene>
    <name evidence="8" type="ORF">EZS28_009634</name>
</gene>
<dbReference type="CDD" id="cd02440">
    <property type="entry name" value="AdoMet_MTases"/>
    <property type="match status" value="1"/>
</dbReference>
<dbReference type="InterPro" id="IPR000682">
    <property type="entry name" value="PCMT"/>
</dbReference>
<proteinExistence type="inferred from homology"/>
<dbReference type="GO" id="GO:0032259">
    <property type="term" value="P:methylation"/>
    <property type="evidence" value="ECO:0007669"/>
    <property type="project" value="UniProtKB-KW"/>
</dbReference>
<evidence type="ECO:0000256" key="1">
    <source>
        <dbReference type="ARBA" id="ARBA00004496"/>
    </source>
</evidence>
<comment type="subcellular location">
    <subcellularLocation>
        <location evidence="1">Cytoplasm</location>
    </subcellularLocation>
</comment>
<accession>A0A5J4WJZ8</accession>
<evidence type="ECO:0000256" key="5">
    <source>
        <dbReference type="ARBA" id="ARBA00022603"/>
    </source>
</evidence>
<dbReference type="GO" id="GO:0005737">
    <property type="term" value="C:cytoplasm"/>
    <property type="evidence" value="ECO:0007669"/>
    <property type="project" value="UniProtKB-SubCell"/>
</dbReference>
<evidence type="ECO:0000256" key="3">
    <source>
        <dbReference type="ARBA" id="ARBA00011890"/>
    </source>
</evidence>
<protein>
    <recommendedName>
        <fullName evidence="3">protein-L-isoaspartate(D-aspartate) O-methyltransferase</fullName>
        <ecNumber evidence="3">2.1.1.77</ecNumber>
    </recommendedName>
</protein>